<dbReference type="Pfam" id="PF00621">
    <property type="entry name" value="RhoGEF"/>
    <property type="match status" value="1"/>
</dbReference>
<dbReference type="Pfam" id="PF07258">
    <property type="entry name" value="COMM_domain"/>
    <property type="match status" value="1"/>
</dbReference>
<evidence type="ECO:0000256" key="3">
    <source>
        <dbReference type="SAM" id="MobiDB-lite"/>
    </source>
</evidence>
<dbReference type="PROSITE" id="PS50010">
    <property type="entry name" value="DH_2"/>
    <property type="match status" value="1"/>
</dbReference>
<dbReference type="InterPro" id="IPR047155">
    <property type="entry name" value="COMMD4/6/7/8"/>
</dbReference>
<feature type="compositionally biased region" description="Low complexity" evidence="3">
    <location>
        <begin position="248"/>
        <end position="272"/>
    </location>
</feature>
<protein>
    <submittedName>
        <fullName evidence="6">Pleckstrin domain-containing protein</fullName>
    </submittedName>
</protein>
<proteinExistence type="predicted"/>
<sequence>MKFKFCGELDAPDWLLREISTLSKITNIRIKLLTVQIINSFSGEEVDFEKVEKLVKDSGFLLGDIKALIAALHFIIFNGVKNDVDDSILSNELQQLGLPKEHCDSISRAYRDNKDKLRAIFKNDTLKLPALEKVDWRVDYLLSSNTIPEVNQPNVQLNFTVKDPTTGQVTKHPFEISAKKFNVLYYELKSAKALMETSSSSSSYSAIHYYIITFTKLFGFATTTTTITTKIMIKESSSIMDPSRLPDHSSAAASIPQHHQQQPQHDSSSSTTSGGGSSGPNSADDYSSDTCSVMEEELLMQCDIGGLSPEEIAQKKERLRNQAVLEFVKTETSYVRDLKLIGKLFIEPVKEKISQQDYQDLFGCTEKILNLHRDLLVEFEAIPAKTPQNQNIGEVLSKSLNHKDFTSLYVTHCKQQATCNSVFEKLKNNSKTFSNCIENATQHYLSRGLSFHMLIIKPVQRITKYPLLLKTLLENTPIENTDYKYLQSCSITINNVLDEVNNQKRLMDEAIQNRNKLKELESTISTEEVKLTDSPIRKFVKEGLVSKGLERESLRCILLSDSCKKYNGGDVWSQSWF</sequence>
<dbReference type="Pfam" id="PF21672">
    <property type="entry name" value="COMM_HN"/>
    <property type="match status" value="1"/>
</dbReference>
<dbReference type="OrthoDB" id="284322at2759"/>
<accession>F4PJX3</accession>
<name>F4PJX3_CACFS</name>
<dbReference type="SUPFAM" id="SSF48065">
    <property type="entry name" value="DBL homology domain (DH-domain)"/>
    <property type="match status" value="1"/>
</dbReference>
<dbReference type="RefSeq" id="XP_004361748.1">
    <property type="nucleotide sequence ID" value="XM_004361691.1"/>
</dbReference>
<reference evidence="7" key="1">
    <citation type="journal article" date="2011" name="Genome Res.">
        <title>Phylogeny-wide analysis of social amoeba genomes highlights ancient origins for complex intercellular communication.</title>
        <authorList>
            <person name="Heidel A.J."/>
            <person name="Lawal H.M."/>
            <person name="Felder M."/>
            <person name="Schilde C."/>
            <person name="Helps N.R."/>
            <person name="Tunggal B."/>
            <person name="Rivero F."/>
            <person name="John U."/>
            <person name="Schleicher M."/>
            <person name="Eichinger L."/>
            <person name="Platzer M."/>
            <person name="Noegel A.A."/>
            <person name="Schaap P."/>
            <person name="Gloeckner G."/>
        </authorList>
    </citation>
    <scope>NUCLEOTIDE SEQUENCE [LARGE SCALE GENOMIC DNA]</scope>
    <source>
        <strain evidence="7">SH3</strain>
    </source>
</reference>
<dbReference type="PROSITE" id="PS51269">
    <property type="entry name" value="COMM"/>
    <property type="match status" value="1"/>
</dbReference>
<feature type="domain" description="DH" evidence="4">
    <location>
        <begin position="319"/>
        <end position="503"/>
    </location>
</feature>
<evidence type="ECO:0000313" key="7">
    <source>
        <dbReference type="Proteomes" id="UP000007797"/>
    </source>
</evidence>
<evidence type="ECO:0000256" key="2">
    <source>
        <dbReference type="SAM" id="Coils"/>
    </source>
</evidence>
<dbReference type="InterPro" id="IPR035899">
    <property type="entry name" value="DBL_dom_sf"/>
</dbReference>
<dbReference type="GO" id="GO:0005085">
    <property type="term" value="F:guanyl-nucleotide exchange factor activity"/>
    <property type="evidence" value="ECO:0007669"/>
    <property type="project" value="InterPro"/>
</dbReference>
<organism evidence="6 7">
    <name type="scientific">Cavenderia fasciculata</name>
    <name type="common">Slime mold</name>
    <name type="synonym">Dictyostelium fasciculatum</name>
    <dbReference type="NCBI Taxonomy" id="261658"/>
    <lineage>
        <taxon>Eukaryota</taxon>
        <taxon>Amoebozoa</taxon>
        <taxon>Evosea</taxon>
        <taxon>Eumycetozoa</taxon>
        <taxon>Dictyostelia</taxon>
        <taxon>Acytosteliales</taxon>
        <taxon>Cavenderiaceae</taxon>
        <taxon>Cavenderia</taxon>
    </lineage>
</organism>
<feature type="coiled-coil region" evidence="2">
    <location>
        <begin position="493"/>
        <end position="523"/>
    </location>
</feature>
<evidence type="ECO:0000256" key="1">
    <source>
        <dbReference type="ARBA" id="ARBA00093300"/>
    </source>
</evidence>
<dbReference type="Gene3D" id="1.20.900.10">
    <property type="entry name" value="Dbl homology (DH) domain"/>
    <property type="match status" value="1"/>
</dbReference>
<dbReference type="InterPro" id="IPR000219">
    <property type="entry name" value="DH_dom"/>
</dbReference>
<dbReference type="PANTHER" id="PTHR16231:SF4">
    <property type="entry name" value="COMM DOMAIN-CONTAINING PROTEIN 4"/>
    <property type="match status" value="1"/>
</dbReference>
<dbReference type="KEGG" id="dfa:DFA_06035"/>
<dbReference type="EMBL" id="GL883007">
    <property type="protein sequence ID" value="EGG23897.1"/>
    <property type="molecule type" value="Genomic_DNA"/>
</dbReference>
<dbReference type="Proteomes" id="UP000007797">
    <property type="component" value="Unassembled WGS sequence"/>
</dbReference>
<evidence type="ECO:0000259" key="4">
    <source>
        <dbReference type="PROSITE" id="PS50010"/>
    </source>
</evidence>
<dbReference type="STRING" id="1054147.F4PJX3"/>
<comment type="function">
    <text evidence="1">Scaffold protein in the commander complex that is essential for endosomal recycling of transmembrane cargos; the commander complex is composed of the CCC subcomplex and the retriever subcomplex.</text>
</comment>
<keyword evidence="2" id="KW-0175">Coiled coil</keyword>
<dbReference type="CDD" id="cd00160">
    <property type="entry name" value="RhoGEF"/>
    <property type="match status" value="1"/>
</dbReference>
<evidence type="ECO:0000313" key="6">
    <source>
        <dbReference type="EMBL" id="EGG23897.1"/>
    </source>
</evidence>
<dbReference type="InterPro" id="IPR017920">
    <property type="entry name" value="COMM"/>
</dbReference>
<feature type="domain" description="COMM" evidence="5">
    <location>
        <begin position="130"/>
        <end position="199"/>
    </location>
</feature>
<keyword evidence="7" id="KW-1185">Reference proteome</keyword>
<evidence type="ECO:0000259" key="5">
    <source>
        <dbReference type="PROSITE" id="PS51269"/>
    </source>
</evidence>
<gene>
    <name evidence="6" type="ORF">DFA_06035</name>
</gene>
<feature type="region of interest" description="Disordered" evidence="3">
    <location>
        <begin position="239"/>
        <end position="288"/>
    </location>
</feature>
<dbReference type="GeneID" id="14876521"/>
<dbReference type="PANTHER" id="PTHR16231">
    <property type="entry name" value="COMM DOMAIN-CONTAINING PROTEIN 4-8 FAMILY MEMBER"/>
    <property type="match status" value="1"/>
</dbReference>
<dbReference type="AlphaFoldDB" id="F4PJX3"/>
<dbReference type="SMART" id="SM00325">
    <property type="entry name" value="RhoGEF"/>
    <property type="match status" value="1"/>
</dbReference>